<sequence length="457" mass="48413">MRATPLLPLLGLLLVGCNLAPRYTRPAAPVPAAFPGAGAAAETPEVPWTSFFTAPGLQGVIRQALANNRDLRAASFNVERVQAAYRIQRGAVWPSAGVMASGDKYRLPEKLNNGTAKYVEQDSVQFGILSWEIDFFGRLRSLKDQALAQFLATEQAREAARLSLVSATAQAWLTLAADQENLRLAQGTWETQKGTFDMIKARNAAGLASDLDLRQAESQVEAARADLARLKGQVAADGNALELLAGGKVPQDLLPQGLDAAGDFKDVPAGLPSQVLLRRPDIRAAEYQLMAANANIGAARAAFFPRVSLTAGIGTLSPSVSDLFGSGTRTWSFAPQIVSPIFAGGSLIAGVDAAKAGRDMALAQYEGAIQAGFRDVADGLARRAALVEQVDAQQALVTALQKAYELSDLRYKAGLDGYLNVLVAQRSLYAAQQGLVATRLAAKVNQVALYKALAGQI</sequence>
<keyword evidence="2" id="KW-0732">Signal</keyword>
<dbReference type="Gene3D" id="1.20.1600.10">
    <property type="entry name" value="Outer membrane efflux proteins (OEP)"/>
    <property type="match status" value="1"/>
</dbReference>
<dbReference type="PANTHER" id="PTHR30203:SF32">
    <property type="entry name" value="CATION EFFLUX SYSTEM PROTEIN CUSC"/>
    <property type="match status" value="1"/>
</dbReference>
<evidence type="ECO:0000313" key="3">
    <source>
        <dbReference type="EMBL" id="BDU75568.1"/>
    </source>
</evidence>
<protein>
    <submittedName>
        <fullName evidence="3">Outer membrane protein OprM</fullName>
    </submittedName>
</protein>
<dbReference type="Pfam" id="PF02321">
    <property type="entry name" value="OEP"/>
    <property type="match status" value="2"/>
</dbReference>
<dbReference type="GO" id="GO:0005886">
    <property type="term" value="C:plasma membrane"/>
    <property type="evidence" value="ECO:0007669"/>
    <property type="project" value="UniProtKB-SubCell"/>
</dbReference>
<dbReference type="EMBL" id="AP027081">
    <property type="protein sequence ID" value="BDU75568.1"/>
    <property type="molecule type" value="Genomic_DNA"/>
</dbReference>
<keyword evidence="4" id="KW-1185">Reference proteome</keyword>
<proteinExistence type="inferred from homology"/>
<dbReference type="InterPro" id="IPR003423">
    <property type="entry name" value="OMP_efflux"/>
</dbReference>
<dbReference type="NCBIfam" id="TIGR01845">
    <property type="entry name" value="outer_NodT"/>
    <property type="match status" value="1"/>
</dbReference>
<keyword evidence="2" id="KW-0449">Lipoprotein</keyword>
<dbReference type="PANTHER" id="PTHR30203">
    <property type="entry name" value="OUTER MEMBRANE CATION EFFLUX PROTEIN"/>
    <property type="match status" value="1"/>
</dbReference>
<dbReference type="Gene3D" id="2.20.200.10">
    <property type="entry name" value="Outer membrane efflux proteins (OEP)"/>
    <property type="match status" value="1"/>
</dbReference>
<dbReference type="Proteomes" id="UP001228113">
    <property type="component" value="Chromosome"/>
</dbReference>
<comment type="subcellular location">
    <subcellularLocation>
        <location evidence="2">Cell membrane</location>
        <topology evidence="2">Lipid-anchor</topology>
    </subcellularLocation>
</comment>
<evidence type="ECO:0000256" key="2">
    <source>
        <dbReference type="RuleBase" id="RU362097"/>
    </source>
</evidence>
<keyword evidence="2" id="KW-0472">Membrane</keyword>
<feature type="signal peptide" evidence="2">
    <location>
        <begin position="1"/>
        <end position="20"/>
    </location>
</feature>
<keyword evidence="2" id="KW-1134">Transmembrane beta strand</keyword>
<keyword evidence="2" id="KW-0564">Palmitate</keyword>
<name>A0AA48H3Z4_9BACT</name>
<dbReference type="SUPFAM" id="SSF56954">
    <property type="entry name" value="Outer membrane efflux proteins (OEP)"/>
    <property type="match status" value="1"/>
</dbReference>
<evidence type="ECO:0000313" key="4">
    <source>
        <dbReference type="Proteomes" id="UP001228113"/>
    </source>
</evidence>
<evidence type="ECO:0000256" key="1">
    <source>
        <dbReference type="ARBA" id="ARBA00007613"/>
    </source>
</evidence>
<comment type="similarity">
    <text evidence="1 2">Belongs to the outer membrane factor (OMF) (TC 1.B.17) family.</text>
</comment>
<feature type="chain" id="PRO_5041482900" evidence="2">
    <location>
        <begin position="21"/>
        <end position="457"/>
    </location>
</feature>
<dbReference type="GO" id="GO:0015562">
    <property type="term" value="F:efflux transmembrane transporter activity"/>
    <property type="evidence" value="ECO:0007669"/>
    <property type="project" value="InterPro"/>
</dbReference>
<reference evidence="3" key="1">
    <citation type="journal article" date="2023" name="Int. J. Syst. Evol. Microbiol.">
        <title>Mesoterricola silvestris gen. nov., sp. nov., Mesoterricola sediminis sp. nov., Geothrix oryzae sp. nov., Geothrix edaphica sp. nov., Geothrix rubra sp. nov., and Geothrix limicola sp. nov., six novel members of Acidobacteriota isolated from soils.</title>
        <authorList>
            <person name="Itoh H."/>
            <person name="Sugisawa Y."/>
            <person name="Mise K."/>
            <person name="Xu Z."/>
            <person name="Kuniyasu M."/>
            <person name="Ushijima N."/>
            <person name="Kawano K."/>
            <person name="Kobayashi E."/>
            <person name="Shiratori Y."/>
            <person name="Masuda Y."/>
            <person name="Senoo K."/>
        </authorList>
    </citation>
    <scope>NUCLEOTIDE SEQUENCE</scope>
    <source>
        <strain evidence="3">W786</strain>
    </source>
</reference>
<keyword evidence="2" id="KW-0812">Transmembrane</keyword>
<organism evidence="3 4">
    <name type="scientific">Mesoterricola sediminis</name>
    <dbReference type="NCBI Taxonomy" id="2927980"/>
    <lineage>
        <taxon>Bacteria</taxon>
        <taxon>Pseudomonadati</taxon>
        <taxon>Acidobacteriota</taxon>
        <taxon>Holophagae</taxon>
        <taxon>Holophagales</taxon>
        <taxon>Holophagaceae</taxon>
        <taxon>Mesoterricola</taxon>
    </lineage>
</organism>
<dbReference type="RefSeq" id="WP_243334606.1">
    <property type="nucleotide sequence ID" value="NZ_AP027081.1"/>
</dbReference>
<dbReference type="KEGG" id="msea:METESE_05260"/>
<dbReference type="AlphaFoldDB" id="A0AA48H3Z4"/>
<dbReference type="PROSITE" id="PS51257">
    <property type="entry name" value="PROKAR_LIPOPROTEIN"/>
    <property type="match status" value="1"/>
</dbReference>
<gene>
    <name evidence="3" type="primary">oprM</name>
    <name evidence="3" type="ORF">METESE_05260</name>
</gene>
<dbReference type="InterPro" id="IPR010131">
    <property type="entry name" value="MdtP/NodT-like"/>
</dbReference>
<accession>A0AA48H3Z4</accession>